<dbReference type="EMBL" id="JADGKB010000030">
    <property type="protein sequence ID" value="KAJ3258205.1"/>
    <property type="molecule type" value="Genomic_DNA"/>
</dbReference>
<protein>
    <recommendedName>
        <fullName evidence="3">2-hydroxy-3-keto-5-methylthiopentenyl-1-phosphate phosphatase</fullName>
    </recommendedName>
</protein>
<comment type="caution">
    <text evidence="1">The sequence shown here is derived from an EMBL/GenBank/DDBJ whole genome shotgun (WGS) entry which is preliminary data.</text>
</comment>
<accession>A0AAD5UKB0</accession>
<dbReference type="SUPFAM" id="SSF56784">
    <property type="entry name" value="HAD-like"/>
    <property type="match status" value="1"/>
</dbReference>
<dbReference type="Proteomes" id="UP001210925">
    <property type="component" value="Unassembled WGS sequence"/>
</dbReference>
<evidence type="ECO:0000313" key="1">
    <source>
        <dbReference type="EMBL" id="KAJ3258205.1"/>
    </source>
</evidence>
<dbReference type="Gene3D" id="3.40.50.1000">
    <property type="entry name" value="HAD superfamily/HAD-like"/>
    <property type="match status" value="1"/>
</dbReference>
<gene>
    <name evidence="1" type="ORF">HK103_004023</name>
</gene>
<dbReference type="InterPro" id="IPR050849">
    <property type="entry name" value="HAD-like_hydrolase_phosphatase"/>
</dbReference>
<evidence type="ECO:0008006" key="3">
    <source>
        <dbReference type="Google" id="ProtNLM"/>
    </source>
</evidence>
<reference evidence="1" key="1">
    <citation type="submission" date="2020-05" db="EMBL/GenBank/DDBJ databases">
        <title>Phylogenomic resolution of chytrid fungi.</title>
        <authorList>
            <person name="Stajich J.E."/>
            <person name="Amses K."/>
            <person name="Simmons R."/>
            <person name="Seto K."/>
            <person name="Myers J."/>
            <person name="Bonds A."/>
            <person name="Quandt C.A."/>
            <person name="Barry K."/>
            <person name="Liu P."/>
            <person name="Grigoriev I."/>
            <person name="Longcore J.E."/>
            <person name="James T.Y."/>
        </authorList>
    </citation>
    <scope>NUCLEOTIDE SEQUENCE</scope>
    <source>
        <strain evidence="1">PLAUS21</strain>
    </source>
</reference>
<keyword evidence="2" id="KW-1185">Reference proteome</keyword>
<dbReference type="PANTHER" id="PTHR28181:SF2">
    <property type="entry name" value="PHOSPHORIC MONOESTER HYDROLASE"/>
    <property type="match status" value="1"/>
</dbReference>
<dbReference type="PANTHER" id="PTHR28181">
    <property type="entry name" value="UPF0655 PROTEIN YCR015C"/>
    <property type="match status" value="1"/>
</dbReference>
<organism evidence="1 2">
    <name type="scientific">Boothiomyces macroporosus</name>
    <dbReference type="NCBI Taxonomy" id="261099"/>
    <lineage>
        <taxon>Eukaryota</taxon>
        <taxon>Fungi</taxon>
        <taxon>Fungi incertae sedis</taxon>
        <taxon>Chytridiomycota</taxon>
        <taxon>Chytridiomycota incertae sedis</taxon>
        <taxon>Chytridiomycetes</taxon>
        <taxon>Rhizophydiales</taxon>
        <taxon>Terramycetaceae</taxon>
        <taxon>Boothiomyces</taxon>
    </lineage>
</organism>
<dbReference type="InterPro" id="IPR036412">
    <property type="entry name" value="HAD-like_sf"/>
</dbReference>
<dbReference type="Pfam" id="PF12710">
    <property type="entry name" value="HAD"/>
    <property type="match status" value="1"/>
</dbReference>
<dbReference type="AlphaFoldDB" id="A0AAD5UKB0"/>
<sequence length="212" mass="24965">MGNNKLIRTITTEDTGIRLIDLKMGKPRRKALDMEILNGTKSFRDAVREMWSTVDYPTFEEAIEIVDDIQFDPFFKEFYQWVQEKKYPMTVLSSGLVPLLEHFFKRELKEYDLELVANGLKIHPSHWEIIYLDDSHYGHDKGTRLREYKKLGTSHKIVFIGDGVSDMPAAREAHLIFARKGYDLETYCKRENIPYHGWTTFKDIMEILHSLE</sequence>
<dbReference type="NCBIfam" id="TIGR01488">
    <property type="entry name" value="HAD-SF-IB"/>
    <property type="match status" value="1"/>
</dbReference>
<dbReference type="Gene3D" id="3.90.1470.20">
    <property type="match status" value="1"/>
</dbReference>
<dbReference type="InterPro" id="IPR023214">
    <property type="entry name" value="HAD_sf"/>
</dbReference>
<name>A0AAD5UKB0_9FUNG</name>
<evidence type="ECO:0000313" key="2">
    <source>
        <dbReference type="Proteomes" id="UP001210925"/>
    </source>
</evidence>
<proteinExistence type="predicted"/>